<dbReference type="GO" id="GO:0003677">
    <property type="term" value="F:DNA binding"/>
    <property type="evidence" value="ECO:0007669"/>
    <property type="project" value="UniProtKB-KW"/>
</dbReference>
<dbReference type="PANTHER" id="PTHR44688:SF16">
    <property type="entry name" value="DNA-BINDING TRANSCRIPTIONAL ACTIVATOR DEVR_DOSR"/>
    <property type="match status" value="1"/>
</dbReference>
<dbReference type="EMBL" id="AP022570">
    <property type="protein sequence ID" value="BBX54151.1"/>
    <property type="molecule type" value="Genomic_DNA"/>
</dbReference>
<gene>
    <name evidence="5" type="ORF">MPOR_51770</name>
</gene>
<dbReference type="PANTHER" id="PTHR44688">
    <property type="entry name" value="DNA-BINDING TRANSCRIPTIONAL ACTIVATOR DEVR_DOSR"/>
    <property type="match status" value="1"/>
</dbReference>
<keyword evidence="1" id="KW-0805">Transcription regulation</keyword>
<dbReference type="KEGG" id="mpof:MPOR_51770"/>
<name>A0A6N4VHP8_9MYCO</name>
<dbReference type="PROSITE" id="PS50043">
    <property type="entry name" value="HTH_LUXR_2"/>
    <property type="match status" value="1"/>
</dbReference>
<keyword evidence="3" id="KW-0804">Transcription</keyword>
<sequence length="351" mass="38517">MMWRIGERTAEVSDMDGTYGQVLGSSAGIETRAHEMLDALGSRAASSASAICLWDPIARSHVAVANRAYPDDVITHLNTWFIDHDPLFDSMRQRDCGALRWRDFPDYRDTFSVRNVFTPAGFDEGLSARLVTADGTYAGTIHVNCDDPRYPSDDDVREINALRHQMATYLDFSLRPRMVAELLSPRAQAWAVDAAGRAHLLRLGEAFDAALDASLIADMTTVSRRYGATLRSEVTRWRDGADWLHARHICTSPRYRGDSLAAVILVDKAELPFAITPRELDALTLAAYGLTNNQIAAHLFISTRTAGHHVENAMGKLGAQNRASCTSLAISWGLVSGSVLADLASTRRALA</sequence>
<keyword evidence="6" id="KW-1185">Reference proteome</keyword>
<dbReference type="InterPro" id="IPR036388">
    <property type="entry name" value="WH-like_DNA-bd_sf"/>
</dbReference>
<dbReference type="Proteomes" id="UP000466785">
    <property type="component" value="Chromosome"/>
</dbReference>
<evidence type="ECO:0000256" key="3">
    <source>
        <dbReference type="ARBA" id="ARBA00023163"/>
    </source>
</evidence>
<evidence type="ECO:0000256" key="1">
    <source>
        <dbReference type="ARBA" id="ARBA00023015"/>
    </source>
</evidence>
<protein>
    <recommendedName>
        <fullName evidence="4">HTH luxR-type domain-containing protein</fullName>
    </recommendedName>
</protein>
<feature type="domain" description="HTH luxR-type" evidence="4">
    <location>
        <begin position="268"/>
        <end position="333"/>
    </location>
</feature>
<dbReference type="SUPFAM" id="SSF46894">
    <property type="entry name" value="C-terminal effector domain of the bipartite response regulators"/>
    <property type="match status" value="1"/>
</dbReference>
<reference evidence="5 6" key="1">
    <citation type="journal article" date="2019" name="Emerg. Microbes Infect.">
        <title>Comprehensive subspecies identification of 175 nontuberculous mycobacteria species based on 7547 genomic profiles.</title>
        <authorList>
            <person name="Matsumoto Y."/>
            <person name="Kinjo T."/>
            <person name="Motooka D."/>
            <person name="Nabeya D."/>
            <person name="Jung N."/>
            <person name="Uechi K."/>
            <person name="Horii T."/>
            <person name="Iida T."/>
            <person name="Fujita J."/>
            <person name="Nakamura S."/>
        </authorList>
    </citation>
    <scope>NUCLEOTIDE SEQUENCE [LARGE SCALE GENOMIC DNA]</scope>
    <source>
        <strain evidence="5 6">JCM 12603</strain>
    </source>
</reference>
<evidence type="ECO:0000256" key="2">
    <source>
        <dbReference type="ARBA" id="ARBA00023125"/>
    </source>
</evidence>
<dbReference type="PRINTS" id="PR00038">
    <property type="entry name" value="HTHLUXR"/>
</dbReference>
<dbReference type="Pfam" id="PF00196">
    <property type="entry name" value="GerE"/>
    <property type="match status" value="1"/>
</dbReference>
<accession>A0A6N4VHP8</accession>
<dbReference type="InterPro" id="IPR016032">
    <property type="entry name" value="Sig_transdc_resp-reg_C-effctor"/>
</dbReference>
<organism evidence="5 6">
    <name type="scientific">Mycolicibacterium poriferae</name>
    <dbReference type="NCBI Taxonomy" id="39694"/>
    <lineage>
        <taxon>Bacteria</taxon>
        <taxon>Bacillati</taxon>
        <taxon>Actinomycetota</taxon>
        <taxon>Actinomycetes</taxon>
        <taxon>Mycobacteriales</taxon>
        <taxon>Mycobacteriaceae</taxon>
        <taxon>Mycolicibacterium</taxon>
    </lineage>
</organism>
<dbReference type="CDD" id="cd06170">
    <property type="entry name" value="LuxR_C_like"/>
    <property type="match status" value="1"/>
</dbReference>
<evidence type="ECO:0000259" key="4">
    <source>
        <dbReference type="PROSITE" id="PS50043"/>
    </source>
</evidence>
<dbReference type="AlphaFoldDB" id="A0A6N4VHP8"/>
<evidence type="ECO:0000313" key="6">
    <source>
        <dbReference type="Proteomes" id="UP000466785"/>
    </source>
</evidence>
<proteinExistence type="predicted"/>
<dbReference type="GO" id="GO:0006355">
    <property type="term" value="P:regulation of DNA-templated transcription"/>
    <property type="evidence" value="ECO:0007669"/>
    <property type="project" value="InterPro"/>
</dbReference>
<dbReference type="InterPro" id="IPR000792">
    <property type="entry name" value="Tscrpt_reg_LuxR_C"/>
</dbReference>
<evidence type="ECO:0000313" key="5">
    <source>
        <dbReference type="EMBL" id="BBX54151.1"/>
    </source>
</evidence>
<dbReference type="Gene3D" id="1.10.10.10">
    <property type="entry name" value="Winged helix-like DNA-binding domain superfamily/Winged helix DNA-binding domain"/>
    <property type="match status" value="1"/>
</dbReference>
<keyword evidence="2" id="KW-0238">DNA-binding</keyword>
<dbReference type="SMART" id="SM00421">
    <property type="entry name" value="HTH_LUXR"/>
    <property type="match status" value="1"/>
</dbReference>